<dbReference type="AlphaFoldDB" id="D7MKF0"/>
<evidence type="ECO:0000313" key="1">
    <source>
        <dbReference type="EMBL" id="EFH40116.1"/>
    </source>
</evidence>
<protein>
    <submittedName>
        <fullName evidence="1">Predicted protein</fullName>
    </submittedName>
</protein>
<reference evidence="2" key="1">
    <citation type="journal article" date="2011" name="Nat. Genet.">
        <title>The Arabidopsis lyrata genome sequence and the basis of rapid genome size change.</title>
        <authorList>
            <person name="Hu T.T."/>
            <person name="Pattyn P."/>
            <person name="Bakker E.G."/>
            <person name="Cao J."/>
            <person name="Cheng J.-F."/>
            <person name="Clark R.M."/>
            <person name="Fahlgren N."/>
            <person name="Fawcett J.A."/>
            <person name="Grimwood J."/>
            <person name="Gundlach H."/>
            <person name="Haberer G."/>
            <person name="Hollister J.D."/>
            <person name="Ossowski S."/>
            <person name="Ottilar R.P."/>
            <person name="Salamov A.A."/>
            <person name="Schneeberger K."/>
            <person name="Spannagl M."/>
            <person name="Wang X."/>
            <person name="Yang L."/>
            <person name="Nasrallah M.E."/>
            <person name="Bergelson J."/>
            <person name="Carrington J.C."/>
            <person name="Gaut B.S."/>
            <person name="Schmutz J."/>
            <person name="Mayer K.F.X."/>
            <person name="Van de Peer Y."/>
            <person name="Grigoriev I.V."/>
            <person name="Nordborg M."/>
            <person name="Weigel D."/>
            <person name="Guo Y.-L."/>
        </authorList>
    </citation>
    <scope>NUCLEOTIDE SEQUENCE [LARGE SCALE GENOMIC DNA]</scope>
    <source>
        <strain evidence="2">cv. MN47</strain>
    </source>
</reference>
<evidence type="ECO:0000313" key="2">
    <source>
        <dbReference type="Proteomes" id="UP000008694"/>
    </source>
</evidence>
<name>D7MKF0_ARALL</name>
<proteinExistence type="predicted"/>
<dbReference type="Proteomes" id="UP000008694">
    <property type="component" value="Unassembled WGS sequence"/>
</dbReference>
<accession>D7MKF0</accession>
<keyword evidence="2" id="KW-1185">Reference proteome</keyword>
<dbReference type="EMBL" id="GL348720">
    <property type="protein sequence ID" value="EFH40116.1"/>
    <property type="molecule type" value="Genomic_DNA"/>
</dbReference>
<gene>
    <name evidence="1" type="ORF">ARALYDRAFT_684181</name>
</gene>
<sequence length="205" mass="22210">MAIQSRGIGSDSLDLATNFAPIALVFPLDWIEEMMLGKLGNRRIWRRGVRSECDRSLRLGSIIGEPFVGGWWIAGTAPEPETKYFRGWVSSKDPATKPPALYSPALMLGASASGQIAKGCDQIRGDSDFETSTVSSQVGNGCNQVLNRKRKLKQKPAEVASDVEVDSDGSREARIRYLSSLKASASTDSSHLKVFLAEVYVSAGI</sequence>
<dbReference type="HOGENOM" id="CLU_1339193_0_0_1"/>
<organism evidence="2">
    <name type="scientific">Arabidopsis lyrata subsp. lyrata</name>
    <name type="common">Lyre-leaved rock-cress</name>
    <dbReference type="NCBI Taxonomy" id="81972"/>
    <lineage>
        <taxon>Eukaryota</taxon>
        <taxon>Viridiplantae</taxon>
        <taxon>Streptophyta</taxon>
        <taxon>Embryophyta</taxon>
        <taxon>Tracheophyta</taxon>
        <taxon>Spermatophyta</taxon>
        <taxon>Magnoliopsida</taxon>
        <taxon>eudicotyledons</taxon>
        <taxon>Gunneridae</taxon>
        <taxon>Pentapetalae</taxon>
        <taxon>rosids</taxon>
        <taxon>malvids</taxon>
        <taxon>Brassicales</taxon>
        <taxon>Brassicaceae</taxon>
        <taxon>Camelineae</taxon>
        <taxon>Arabidopsis</taxon>
    </lineage>
</organism>
<dbReference type="Gramene" id="Al_scaffold_0008_1001">
    <property type="protein sequence ID" value="Al_scaffold_0008_1001"/>
    <property type="gene ID" value="Al_scaffold_0008_1001"/>
</dbReference>